<dbReference type="Pfam" id="PF02518">
    <property type="entry name" value="HATPase_c"/>
    <property type="match status" value="1"/>
</dbReference>
<evidence type="ECO:0000259" key="6">
    <source>
        <dbReference type="PROSITE" id="PS50110"/>
    </source>
</evidence>
<dbReference type="AlphaFoldDB" id="A0A977PV96"/>
<dbReference type="Gene3D" id="3.30.565.10">
    <property type="entry name" value="Histidine kinase-like ATPase, C-terminal domain"/>
    <property type="match status" value="1"/>
</dbReference>
<evidence type="ECO:0000259" key="5">
    <source>
        <dbReference type="PROSITE" id="PS50109"/>
    </source>
</evidence>
<dbReference type="InterPro" id="IPR036890">
    <property type="entry name" value="HATPase_C_sf"/>
</dbReference>
<dbReference type="KEGG" id="wna:KA717_26450"/>
<keyword evidence="1 4" id="KW-0597">Phosphoprotein</keyword>
<proteinExistence type="predicted"/>
<sequence>MTTTILLIEDDLLVRKNLQDILELESFQILEASNGKEGLLIAQTHLPDLILCDVMMPEMDGYEVLQNLRQNPSTKNIPLIFLTAKSELESLRAGMDLGADDYLIKPYSIKALLLSIRLRLDKKASLQEEAQQELSDFRYRLTRSLPKRLNNLISPLHSVANTLKQLSDNLTVQEIEEIAEKIENNSVEIHRLFINLSLYSQLEMIASNPKMREAYQSKRSQCFPSAVITKVAQLKAQQYQRLRDLKLTLQDTKIALSETNFKKIIEELSDNAFRYSLPGSTVEVVSQIDESRYRLFIIDAGQGMESELYENWMGNPKSSLSDPKGNLEGFGLVIAKYLVELNGGQLHIESIPQKQTIVHLTFSLIS</sequence>
<gene>
    <name evidence="7" type="ORF">KA717_26450</name>
</gene>
<dbReference type="CDD" id="cd17574">
    <property type="entry name" value="REC_OmpR"/>
    <property type="match status" value="1"/>
</dbReference>
<dbReference type="SUPFAM" id="SSF55874">
    <property type="entry name" value="ATPase domain of HSP90 chaperone/DNA topoisomerase II/histidine kinase"/>
    <property type="match status" value="1"/>
</dbReference>
<keyword evidence="3" id="KW-0902">Two-component regulatory system</keyword>
<dbReference type="InterPro" id="IPR011006">
    <property type="entry name" value="CheY-like_superfamily"/>
</dbReference>
<dbReference type="SUPFAM" id="SSF52172">
    <property type="entry name" value="CheY-like"/>
    <property type="match status" value="1"/>
</dbReference>
<keyword evidence="2" id="KW-0808">Transferase</keyword>
<evidence type="ECO:0000313" key="7">
    <source>
        <dbReference type="EMBL" id="UXE59365.1"/>
    </source>
</evidence>
<protein>
    <submittedName>
        <fullName evidence="7">Response regulator</fullName>
    </submittedName>
</protein>
<dbReference type="SMART" id="SM00448">
    <property type="entry name" value="REC"/>
    <property type="match status" value="1"/>
</dbReference>
<dbReference type="SMART" id="SM00387">
    <property type="entry name" value="HATPase_c"/>
    <property type="match status" value="1"/>
</dbReference>
<dbReference type="Pfam" id="PF00072">
    <property type="entry name" value="Response_reg"/>
    <property type="match status" value="1"/>
</dbReference>
<dbReference type="PANTHER" id="PTHR43547:SF2">
    <property type="entry name" value="HYBRID SIGNAL TRANSDUCTION HISTIDINE KINASE C"/>
    <property type="match status" value="1"/>
</dbReference>
<organism evidence="7">
    <name type="scientific">Woronichinia naegeliana WA131</name>
    <dbReference type="NCBI Taxonomy" id="2824559"/>
    <lineage>
        <taxon>Bacteria</taxon>
        <taxon>Bacillati</taxon>
        <taxon>Cyanobacteriota</taxon>
        <taxon>Cyanophyceae</taxon>
        <taxon>Synechococcales</taxon>
        <taxon>Coelosphaeriaceae</taxon>
        <taxon>Woronichinia</taxon>
    </lineage>
</organism>
<dbReference type="PROSITE" id="PS50110">
    <property type="entry name" value="RESPONSE_REGULATORY"/>
    <property type="match status" value="1"/>
</dbReference>
<dbReference type="EMBL" id="CP073041">
    <property type="protein sequence ID" value="UXE59365.1"/>
    <property type="molecule type" value="Genomic_DNA"/>
</dbReference>
<dbReference type="Gene3D" id="3.40.50.2300">
    <property type="match status" value="1"/>
</dbReference>
<dbReference type="InterPro" id="IPR003594">
    <property type="entry name" value="HATPase_dom"/>
</dbReference>
<evidence type="ECO:0000256" key="3">
    <source>
        <dbReference type="ARBA" id="ARBA00023012"/>
    </source>
</evidence>
<dbReference type="InterPro" id="IPR001789">
    <property type="entry name" value="Sig_transdc_resp-reg_receiver"/>
</dbReference>
<accession>A0A977PV96</accession>
<name>A0A977PV96_9CYAN</name>
<evidence type="ECO:0000256" key="1">
    <source>
        <dbReference type="ARBA" id="ARBA00022553"/>
    </source>
</evidence>
<reference evidence="7" key="1">
    <citation type="submission" date="2021-04" db="EMBL/GenBank/DDBJ databases">
        <title>Genome sequence of Woronichinia naegeliana from Washington state freshwater lake bloom.</title>
        <authorList>
            <person name="Dreher T.W."/>
        </authorList>
    </citation>
    <scope>NUCLEOTIDE SEQUENCE</scope>
    <source>
        <strain evidence="7">WA131</strain>
    </source>
</reference>
<dbReference type="InterPro" id="IPR005467">
    <property type="entry name" value="His_kinase_dom"/>
</dbReference>
<dbReference type="PROSITE" id="PS50109">
    <property type="entry name" value="HIS_KIN"/>
    <property type="match status" value="1"/>
</dbReference>
<keyword evidence="2" id="KW-0418">Kinase</keyword>
<dbReference type="PANTHER" id="PTHR43547">
    <property type="entry name" value="TWO-COMPONENT HISTIDINE KINASE"/>
    <property type="match status" value="1"/>
</dbReference>
<evidence type="ECO:0000256" key="2">
    <source>
        <dbReference type="ARBA" id="ARBA00022777"/>
    </source>
</evidence>
<dbReference type="Proteomes" id="UP001065613">
    <property type="component" value="Chromosome"/>
</dbReference>
<evidence type="ECO:0000256" key="4">
    <source>
        <dbReference type="PROSITE-ProRule" id="PRU00169"/>
    </source>
</evidence>
<feature type="domain" description="Histidine kinase" evidence="5">
    <location>
        <begin position="147"/>
        <end position="366"/>
    </location>
</feature>
<dbReference type="GO" id="GO:0000155">
    <property type="term" value="F:phosphorelay sensor kinase activity"/>
    <property type="evidence" value="ECO:0007669"/>
    <property type="project" value="TreeGrafter"/>
</dbReference>
<feature type="domain" description="Response regulatory" evidence="6">
    <location>
        <begin position="4"/>
        <end position="120"/>
    </location>
</feature>
<feature type="modified residue" description="4-aspartylphosphate" evidence="4">
    <location>
        <position position="53"/>
    </location>
</feature>